<dbReference type="PRINTS" id="PR00081">
    <property type="entry name" value="GDHRDH"/>
</dbReference>
<dbReference type="Gene3D" id="3.40.50.720">
    <property type="entry name" value="NAD(P)-binding Rossmann-like Domain"/>
    <property type="match status" value="1"/>
</dbReference>
<evidence type="ECO:0000256" key="1">
    <source>
        <dbReference type="ARBA" id="ARBA00006484"/>
    </source>
</evidence>
<protein>
    <submittedName>
        <fullName evidence="2">SDR family NAD(P)-dependent oxidoreductase</fullName>
    </submittedName>
</protein>
<dbReference type="InterPro" id="IPR036291">
    <property type="entry name" value="NAD(P)-bd_dom_sf"/>
</dbReference>
<dbReference type="Proteomes" id="UP000313645">
    <property type="component" value="Unassembled WGS sequence"/>
</dbReference>
<proteinExistence type="inferred from homology"/>
<evidence type="ECO:0000313" key="3">
    <source>
        <dbReference type="Proteomes" id="UP000313645"/>
    </source>
</evidence>
<dbReference type="InterPro" id="IPR002347">
    <property type="entry name" value="SDR_fam"/>
</dbReference>
<evidence type="ECO:0000313" key="2">
    <source>
        <dbReference type="EMBL" id="TBW55149.1"/>
    </source>
</evidence>
<sequence length="116" mass="11726">MNIDLLGKVAIVTGSTRGIGLAIAKGLAGCGATVVVNGRKQATVDAAVAKVRENAPGAEVRGVAADVGTSEGCEALVKAEPTADILVNNVGIFGPHHLPVLQDREMARPHPDQPSG</sequence>
<dbReference type="Pfam" id="PF00106">
    <property type="entry name" value="adh_short"/>
    <property type="match status" value="1"/>
</dbReference>
<comment type="similarity">
    <text evidence="1">Belongs to the short-chain dehydrogenases/reductases (SDR) family.</text>
</comment>
<dbReference type="PANTHER" id="PTHR43943:SF2">
    <property type="entry name" value="DEHYDROGENASE_REDUCTASE 4"/>
    <property type="match status" value="1"/>
</dbReference>
<reference evidence="2 3" key="1">
    <citation type="submission" date="2019-02" db="EMBL/GenBank/DDBJ databases">
        <title>Marinobacter halodurans sp. nov., a marine bacterium isolated from sea tidal flat.</title>
        <authorList>
            <person name="Yoo Y."/>
            <person name="Lee D.W."/>
            <person name="Kim B.S."/>
            <person name="Kim J.-J."/>
        </authorList>
    </citation>
    <scope>NUCLEOTIDE SEQUENCE [LARGE SCALE GENOMIC DNA]</scope>
    <source>
        <strain evidence="2 3">YJ-S3-2</strain>
    </source>
</reference>
<organism evidence="2 3">
    <name type="scientific">Marinobacter halodurans</name>
    <dbReference type="NCBI Taxonomy" id="2528979"/>
    <lineage>
        <taxon>Bacteria</taxon>
        <taxon>Pseudomonadati</taxon>
        <taxon>Pseudomonadota</taxon>
        <taxon>Gammaproteobacteria</taxon>
        <taxon>Pseudomonadales</taxon>
        <taxon>Marinobacteraceae</taxon>
        <taxon>Marinobacter</taxon>
    </lineage>
</organism>
<keyword evidence="3" id="KW-1185">Reference proteome</keyword>
<name>A0ABY1ZJH0_9GAMM</name>
<dbReference type="EMBL" id="SJDL01000017">
    <property type="protein sequence ID" value="TBW55149.1"/>
    <property type="molecule type" value="Genomic_DNA"/>
</dbReference>
<dbReference type="PANTHER" id="PTHR43943">
    <property type="entry name" value="DEHYDROGENASE/REDUCTASE (SDR FAMILY) MEMBER 4"/>
    <property type="match status" value="1"/>
</dbReference>
<accession>A0ABY1ZJH0</accession>
<gene>
    <name evidence="2" type="ORF">EZI54_11880</name>
</gene>
<comment type="caution">
    <text evidence="2">The sequence shown here is derived from an EMBL/GenBank/DDBJ whole genome shotgun (WGS) entry which is preliminary data.</text>
</comment>
<dbReference type="SUPFAM" id="SSF51735">
    <property type="entry name" value="NAD(P)-binding Rossmann-fold domains"/>
    <property type="match status" value="1"/>
</dbReference>